<sequence length="134" mass="15414">MKKKYLMKVLILVLITPIVLLGRYLNEVYLPNYTDEWLSPLMAEATSEFIKVIAVILLIQLFRKRPTVKSLKLDILLVGIFYGILELISLFSTRWFGTFDIMDIVAYSLATGFMYLVVSIFFRKTSSSSEAVFP</sequence>
<accession>A0A150Y190</accession>
<dbReference type="STRING" id="1914963.AWW67_01550"/>
<feature type="transmembrane region" description="Helical" evidence="1">
    <location>
        <begin position="104"/>
        <end position="122"/>
    </location>
</feature>
<reference evidence="2 3" key="1">
    <citation type="submission" date="2016-01" db="EMBL/GenBank/DDBJ databases">
        <title>Genome sequencing of Roseivirga seohaensis SW-152.</title>
        <authorList>
            <person name="Selvaratnam C."/>
            <person name="Thevarajoo S."/>
            <person name="Goh K.M."/>
            <person name="Ee R."/>
            <person name="Chan K.-G."/>
            <person name="Chong C.S."/>
        </authorList>
    </citation>
    <scope>NUCLEOTIDE SEQUENCE [LARGE SCALE GENOMIC DNA]</scope>
    <source>
        <strain evidence="2 3">SW-152</strain>
    </source>
</reference>
<evidence type="ECO:0000313" key="2">
    <source>
        <dbReference type="EMBL" id="KYG84757.1"/>
    </source>
</evidence>
<comment type="caution">
    <text evidence="2">The sequence shown here is derived from an EMBL/GenBank/DDBJ whole genome shotgun (WGS) entry which is preliminary data.</text>
</comment>
<organism evidence="2 3">
    <name type="scientific">Roseivirga seohaensis</name>
    <dbReference type="NCBI Taxonomy" id="1914963"/>
    <lineage>
        <taxon>Bacteria</taxon>
        <taxon>Pseudomonadati</taxon>
        <taxon>Bacteroidota</taxon>
        <taxon>Cytophagia</taxon>
        <taxon>Cytophagales</taxon>
        <taxon>Roseivirgaceae</taxon>
        <taxon>Roseivirga</taxon>
    </lineage>
</organism>
<dbReference type="Proteomes" id="UP000075663">
    <property type="component" value="Unassembled WGS sequence"/>
</dbReference>
<evidence type="ECO:0000256" key="1">
    <source>
        <dbReference type="SAM" id="Phobius"/>
    </source>
</evidence>
<proteinExistence type="predicted"/>
<gene>
    <name evidence="2" type="ORF">AWW67_01550</name>
</gene>
<dbReference type="EMBL" id="LRPB01000012">
    <property type="protein sequence ID" value="KYG84757.1"/>
    <property type="molecule type" value="Genomic_DNA"/>
</dbReference>
<dbReference type="AlphaFoldDB" id="A0A150Y190"/>
<dbReference type="RefSeq" id="WP_062300642.1">
    <property type="nucleotide sequence ID" value="NZ_LRPB01000012.1"/>
</dbReference>
<keyword evidence="1" id="KW-0812">Transmembrane</keyword>
<feature type="transmembrane region" description="Helical" evidence="1">
    <location>
        <begin position="5"/>
        <end position="25"/>
    </location>
</feature>
<protein>
    <submittedName>
        <fullName evidence="2">Uncharacterized protein</fullName>
    </submittedName>
</protein>
<feature type="transmembrane region" description="Helical" evidence="1">
    <location>
        <begin position="71"/>
        <end position="92"/>
    </location>
</feature>
<evidence type="ECO:0000313" key="3">
    <source>
        <dbReference type="Proteomes" id="UP000075663"/>
    </source>
</evidence>
<feature type="transmembrane region" description="Helical" evidence="1">
    <location>
        <begin position="37"/>
        <end position="59"/>
    </location>
</feature>
<name>A0A150Y190_9BACT</name>
<keyword evidence="1" id="KW-0472">Membrane</keyword>
<keyword evidence="1" id="KW-1133">Transmembrane helix</keyword>